<dbReference type="CDD" id="cd11740">
    <property type="entry name" value="YajQ_like"/>
    <property type="match status" value="1"/>
</dbReference>
<keyword evidence="5" id="KW-1185">Reference proteome</keyword>
<gene>
    <name evidence="4" type="ORF">KDK_29190</name>
</gene>
<dbReference type="AlphaFoldDB" id="A0A402AJ47"/>
<reference evidence="5" key="1">
    <citation type="submission" date="2018-12" db="EMBL/GenBank/DDBJ databases">
        <title>Tengunoibacter tsumagoiensis gen. nov., sp. nov., Dictyobacter kobayashii sp. nov., D. alpinus sp. nov., and D. joshuensis sp. nov. and description of Dictyobacteraceae fam. nov. within the order Ktedonobacterales isolated from Tengu-no-mugimeshi.</title>
        <authorList>
            <person name="Wang C.M."/>
            <person name="Zheng Y."/>
            <person name="Sakai Y."/>
            <person name="Toyoda A."/>
            <person name="Minakuchi Y."/>
            <person name="Abe K."/>
            <person name="Yokota A."/>
            <person name="Yabe S."/>
        </authorList>
    </citation>
    <scope>NUCLEOTIDE SEQUENCE [LARGE SCALE GENOMIC DNA]</scope>
    <source>
        <strain evidence="5">Uno11</strain>
    </source>
</reference>
<name>A0A402AJ47_9CHLR</name>
<evidence type="ECO:0000313" key="4">
    <source>
        <dbReference type="EMBL" id="GCE19119.1"/>
    </source>
</evidence>
<dbReference type="Gene3D" id="3.30.70.990">
    <property type="entry name" value="YajQ-like, domain 2"/>
    <property type="match status" value="1"/>
</dbReference>
<dbReference type="EMBL" id="BIFS01000001">
    <property type="protein sequence ID" value="GCE19119.1"/>
    <property type="molecule type" value="Genomic_DNA"/>
</dbReference>
<dbReference type="HAMAP" id="MF_00632">
    <property type="entry name" value="UPF0234"/>
    <property type="match status" value="1"/>
</dbReference>
<dbReference type="Gene3D" id="3.30.70.860">
    <property type="match status" value="1"/>
</dbReference>
<dbReference type="InterPro" id="IPR007551">
    <property type="entry name" value="YajQ/Smlt4090-like"/>
</dbReference>
<dbReference type="SUPFAM" id="SSF89963">
    <property type="entry name" value="YajQ-like"/>
    <property type="match status" value="2"/>
</dbReference>
<comment type="function">
    <text evidence="3">Nucleotide-binding protein.</text>
</comment>
<dbReference type="InterPro" id="IPR035571">
    <property type="entry name" value="UPF0234-like_C"/>
</dbReference>
<comment type="similarity">
    <text evidence="2 3">Belongs to the YajQ family.</text>
</comment>
<dbReference type="RefSeq" id="WP_126550922.1">
    <property type="nucleotide sequence ID" value="NZ_BIFS01000001.1"/>
</dbReference>
<dbReference type="PANTHER" id="PTHR30476">
    <property type="entry name" value="UPF0234 PROTEIN YAJQ"/>
    <property type="match status" value="1"/>
</dbReference>
<dbReference type="PANTHER" id="PTHR30476:SF0">
    <property type="entry name" value="UPF0234 PROTEIN YAJQ"/>
    <property type="match status" value="1"/>
</dbReference>
<dbReference type="OrthoDB" id="9801447at2"/>
<evidence type="ECO:0000313" key="5">
    <source>
        <dbReference type="Proteomes" id="UP000287188"/>
    </source>
</evidence>
<dbReference type="GO" id="GO:0005829">
    <property type="term" value="C:cytosol"/>
    <property type="evidence" value="ECO:0007669"/>
    <property type="project" value="TreeGrafter"/>
</dbReference>
<evidence type="ECO:0000256" key="3">
    <source>
        <dbReference type="HAMAP-Rule" id="MF_00632"/>
    </source>
</evidence>
<dbReference type="Proteomes" id="UP000287188">
    <property type="component" value="Unassembled WGS sequence"/>
</dbReference>
<protein>
    <recommendedName>
        <fullName evidence="3">Nucleotide-binding protein KDK_29190</fullName>
    </recommendedName>
</protein>
<sequence>MAGDCSFDIVSQFDEQELVNAIDQTRRDVQTRYDLKDTNTDIALAKESITIVTDSELSLKSVRDILESKAVRRKLSLKIFKPGKEESAAGSRVRQVIQLQQGITQEQAKEISKIIRDAYPKVRTQIQGDAVRVMAKNRDDLQAVIALLKQKDYPIPLDFINYRG</sequence>
<dbReference type="NCBIfam" id="NF003819">
    <property type="entry name" value="PRK05412.1"/>
    <property type="match status" value="1"/>
</dbReference>
<dbReference type="InterPro" id="IPR036183">
    <property type="entry name" value="YajQ-like_sf"/>
</dbReference>
<comment type="caution">
    <text evidence="4">The sequence shown here is derived from an EMBL/GenBank/DDBJ whole genome shotgun (WGS) entry which is preliminary data.</text>
</comment>
<keyword evidence="1 3" id="KW-0547">Nucleotide-binding</keyword>
<evidence type="ECO:0000256" key="2">
    <source>
        <dbReference type="ARBA" id="ARBA00093450"/>
    </source>
</evidence>
<proteinExistence type="inferred from homology"/>
<dbReference type="Pfam" id="PF04461">
    <property type="entry name" value="YajQ"/>
    <property type="match status" value="1"/>
</dbReference>
<evidence type="ECO:0000256" key="1">
    <source>
        <dbReference type="ARBA" id="ARBA00022741"/>
    </source>
</evidence>
<dbReference type="GO" id="GO:0000166">
    <property type="term" value="F:nucleotide binding"/>
    <property type="evidence" value="ECO:0007669"/>
    <property type="project" value="UniProtKB-UniRule"/>
</dbReference>
<dbReference type="InterPro" id="IPR035570">
    <property type="entry name" value="UPF0234_N"/>
</dbReference>
<accession>A0A402AJ47</accession>
<organism evidence="4 5">
    <name type="scientific">Dictyobacter kobayashii</name>
    <dbReference type="NCBI Taxonomy" id="2014872"/>
    <lineage>
        <taxon>Bacteria</taxon>
        <taxon>Bacillati</taxon>
        <taxon>Chloroflexota</taxon>
        <taxon>Ktedonobacteria</taxon>
        <taxon>Ktedonobacterales</taxon>
        <taxon>Dictyobacteraceae</taxon>
        <taxon>Dictyobacter</taxon>
    </lineage>
</organism>